<organism evidence="2 3">
    <name type="scientific">Asbolus verrucosus</name>
    <name type="common">Desert ironclad beetle</name>
    <dbReference type="NCBI Taxonomy" id="1661398"/>
    <lineage>
        <taxon>Eukaryota</taxon>
        <taxon>Metazoa</taxon>
        <taxon>Ecdysozoa</taxon>
        <taxon>Arthropoda</taxon>
        <taxon>Hexapoda</taxon>
        <taxon>Insecta</taxon>
        <taxon>Pterygota</taxon>
        <taxon>Neoptera</taxon>
        <taxon>Endopterygota</taxon>
        <taxon>Coleoptera</taxon>
        <taxon>Polyphaga</taxon>
        <taxon>Cucujiformia</taxon>
        <taxon>Tenebrionidae</taxon>
        <taxon>Pimeliinae</taxon>
        <taxon>Asbolus</taxon>
    </lineage>
</organism>
<proteinExistence type="predicted"/>
<dbReference type="CDD" id="cd20387">
    <property type="entry name" value="Tudor_UHRF_rpt1"/>
    <property type="match status" value="1"/>
</dbReference>
<dbReference type="InterPro" id="IPR000626">
    <property type="entry name" value="Ubiquitin-like_dom"/>
</dbReference>
<comment type="caution">
    <text evidence="2">The sequence shown here is derived from an EMBL/GenBank/DDBJ whole genome shotgun (WGS) entry which is preliminary data.</text>
</comment>
<name>A0A482V8E1_ASBVE</name>
<keyword evidence="3" id="KW-1185">Reference proteome</keyword>
<evidence type="ECO:0000313" key="2">
    <source>
        <dbReference type="EMBL" id="RZB39400.1"/>
    </source>
</evidence>
<feature type="domain" description="Ubiquitin-like" evidence="1">
    <location>
        <begin position="1"/>
        <end position="48"/>
    </location>
</feature>
<sequence length="258" mass="30139">MIYEKLNIELPRQKLYYGGKELISDHYVIDYHVRCNDVIQLIVRSYGQQLKDIIQAKSNYYKIGDCIDVIYKELGAWFEAKIVNIFTVQNDSYTEQDLIFEIVMDRNEKTAPLSVKFHDIRPRYDLKVTTITDATLAGILLMGQNHEELHDCLIEFKDEVMKIEKPMLLTERTSKEYHNIPWKTCLQKIVKSAVVTFIFRQNLNDCKIDENEIVKPGEKLKVNSSSFIETSERRTIIPKSYFGPIPNVNVGTCWKSQM</sequence>
<dbReference type="InterPro" id="IPR045134">
    <property type="entry name" value="UHRF1/2-like"/>
</dbReference>
<dbReference type="Pfam" id="PF12148">
    <property type="entry name" value="TTD"/>
    <property type="match status" value="1"/>
</dbReference>
<feature type="non-terminal residue" evidence="2">
    <location>
        <position position="258"/>
    </location>
</feature>
<dbReference type="STRING" id="1661398.A0A482V8E1"/>
<protein>
    <recommendedName>
        <fullName evidence="1">Ubiquitin-like domain-containing protein</fullName>
    </recommendedName>
</protein>
<dbReference type="OrthoDB" id="6774972at2759"/>
<dbReference type="GO" id="GO:0061630">
    <property type="term" value="F:ubiquitin protein ligase activity"/>
    <property type="evidence" value="ECO:0007669"/>
    <property type="project" value="TreeGrafter"/>
</dbReference>
<dbReference type="Gene3D" id="3.10.20.90">
    <property type="entry name" value="Phosphatidylinositol 3-kinase Catalytic Subunit, Chain A, domain 1"/>
    <property type="match status" value="1"/>
</dbReference>
<accession>A0A482V8E1</accession>
<dbReference type="AlphaFoldDB" id="A0A482V8E1"/>
<evidence type="ECO:0000313" key="3">
    <source>
        <dbReference type="Proteomes" id="UP000292052"/>
    </source>
</evidence>
<evidence type="ECO:0000259" key="1">
    <source>
        <dbReference type="PROSITE" id="PS50053"/>
    </source>
</evidence>
<dbReference type="PROSITE" id="PS50053">
    <property type="entry name" value="UBIQUITIN_2"/>
    <property type="match status" value="1"/>
</dbReference>
<dbReference type="InterPro" id="IPR029071">
    <property type="entry name" value="Ubiquitin-like_domsf"/>
</dbReference>
<gene>
    <name evidence="2" type="ORF">BDFB_011493</name>
</gene>
<dbReference type="InterPro" id="IPR021991">
    <property type="entry name" value="TTD_dom"/>
</dbReference>
<dbReference type="PANTHER" id="PTHR14140:SF45">
    <property type="entry name" value="RING-TYPE E3 UBIQUITIN TRANSFERASE"/>
    <property type="match status" value="1"/>
</dbReference>
<dbReference type="SUPFAM" id="SSF54236">
    <property type="entry name" value="Ubiquitin-like"/>
    <property type="match status" value="1"/>
</dbReference>
<dbReference type="Gene3D" id="2.30.30.30">
    <property type="match status" value="1"/>
</dbReference>
<dbReference type="Gene3D" id="2.30.30.140">
    <property type="match status" value="1"/>
</dbReference>
<dbReference type="GO" id="GO:0016567">
    <property type="term" value="P:protein ubiquitination"/>
    <property type="evidence" value="ECO:0007669"/>
    <property type="project" value="TreeGrafter"/>
</dbReference>
<dbReference type="EMBL" id="QDEB01128545">
    <property type="protein sequence ID" value="RZB39400.1"/>
    <property type="molecule type" value="Genomic_DNA"/>
</dbReference>
<dbReference type="GO" id="GO:0044027">
    <property type="term" value="P:negative regulation of gene expression via chromosomal CpG island methylation"/>
    <property type="evidence" value="ECO:0007669"/>
    <property type="project" value="TreeGrafter"/>
</dbReference>
<dbReference type="PANTHER" id="PTHR14140">
    <property type="entry name" value="E3 UBIQUITIN-PROTEIN LIGASE UHRF-RELATED"/>
    <property type="match status" value="1"/>
</dbReference>
<dbReference type="InterPro" id="IPR014722">
    <property type="entry name" value="Rib_uL2_dom2"/>
</dbReference>
<reference evidence="2 3" key="1">
    <citation type="submission" date="2017-03" db="EMBL/GenBank/DDBJ databases">
        <title>Genome of the blue death feigning beetle - Asbolus verrucosus.</title>
        <authorList>
            <person name="Rider S.D."/>
        </authorList>
    </citation>
    <scope>NUCLEOTIDE SEQUENCE [LARGE SCALE GENOMIC DNA]</scope>
    <source>
        <strain evidence="2">Butters</strain>
        <tissue evidence="2">Head and leg muscle</tissue>
    </source>
</reference>
<dbReference type="Proteomes" id="UP000292052">
    <property type="component" value="Unassembled WGS sequence"/>
</dbReference>